<keyword evidence="1" id="KW-0812">Transmembrane</keyword>
<keyword evidence="1" id="KW-1133">Transmembrane helix</keyword>
<proteinExistence type="predicted"/>
<dbReference type="RefSeq" id="WP_261791482.1">
    <property type="nucleotide sequence ID" value="NZ_LJAM02000063.1"/>
</dbReference>
<dbReference type="AlphaFoldDB" id="A0A328TSQ6"/>
<name>A0A328TSQ6_9GAMM</name>
<protein>
    <submittedName>
        <fullName evidence="2">Membrane protein</fullName>
    </submittedName>
</protein>
<evidence type="ECO:0000313" key="2">
    <source>
        <dbReference type="EMBL" id="RAP72121.1"/>
    </source>
</evidence>
<evidence type="ECO:0000313" key="3">
    <source>
        <dbReference type="Proteomes" id="UP000244334"/>
    </source>
</evidence>
<gene>
    <name evidence="2" type="ORF">ACZ87_01062</name>
</gene>
<evidence type="ECO:0000256" key="1">
    <source>
        <dbReference type="SAM" id="Phobius"/>
    </source>
</evidence>
<keyword evidence="1" id="KW-0472">Membrane</keyword>
<sequence>MKESKLGLAEQAFQQLLLVLMMITLLCAAAIWRCLVTLDSR</sequence>
<accession>A0A328TSQ6</accession>
<feature type="transmembrane region" description="Helical" evidence="1">
    <location>
        <begin position="12"/>
        <end position="35"/>
    </location>
</feature>
<dbReference type="EMBL" id="LJAM02000063">
    <property type="protein sequence ID" value="RAP72121.1"/>
    <property type="molecule type" value="Genomic_DNA"/>
</dbReference>
<keyword evidence="3" id="KW-1185">Reference proteome</keyword>
<dbReference type="Proteomes" id="UP000244334">
    <property type="component" value="Unassembled WGS sequence"/>
</dbReference>
<comment type="caution">
    <text evidence="2">The sequence shown here is derived from an EMBL/GenBank/DDBJ whole genome shotgun (WGS) entry which is preliminary data.</text>
</comment>
<organism evidence="2 3">
    <name type="scientific">Candidatus Erwinia dacicola</name>
    <dbReference type="NCBI Taxonomy" id="252393"/>
    <lineage>
        <taxon>Bacteria</taxon>
        <taxon>Pseudomonadati</taxon>
        <taxon>Pseudomonadota</taxon>
        <taxon>Gammaproteobacteria</taxon>
        <taxon>Enterobacterales</taxon>
        <taxon>Erwiniaceae</taxon>
        <taxon>Erwinia</taxon>
    </lineage>
</organism>
<reference evidence="2" key="1">
    <citation type="submission" date="2018-04" db="EMBL/GenBank/DDBJ databases">
        <title>Genomes of the Obligate Erwinia dacicola and Facultative Enterobacter sp. OLF Endosymbionts of the Olive Fruit fly, Bactrocera oleae.</title>
        <authorList>
            <person name="Estes A.M."/>
            <person name="Hearn D.J."/>
            <person name="Agarwal S."/>
            <person name="Pierson E.A."/>
            <person name="Dunning-Hotopp J.C."/>
        </authorList>
    </citation>
    <scope>NUCLEOTIDE SEQUENCE [LARGE SCALE GENOMIC DNA]</scope>
    <source>
        <strain evidence="2">Oroville</strain>
    </source>
</reference>